<dbReference type="RefSeq" id="WP_017894834.1">
    <property type="nucleotide sequence ID" value="NZ_CBXI010000043.1"/>
</dbReference>
<dbReference type="PROSITE" id="PS50889">
    <property type="entry name" value="S4"/>
    <property type="match status" value="1"/>
</dbReference>
<evidence type="ECO:0000256" key="4">
    <source>
        <dbReference type="PROSITE-ProRule" id="PRU00182"/>
    </source>
</evidence>
<dbReference type="GO" id="GO:0009982">
    <property type="term" value="F:pseudouridine synthase activity"/>
    <property type="evidence" value="ECO:0007669"/>
    <property type="project" value="InterPro"/>
</dbReference>
<name>W6N7T6_CLOTY</name>
<comment type="caution">
    <text evidence="7">The sequence shown here is derived from an EMBL/GenBank/DDBJ whole genome shotgun (WGS) entry which is preliminary data.</text>
</comment>
<accession>W6N7T6</accession>
<evidence type="ECO:0000256" key="2">
    <source>
        <dbReference type="ARBA" id="ARBA00010876"/>
    </source>
</evidence>
<dbReference type="SUPFAM" id="SSF55120">
    <property type="entry name" value="Pseudouridine synthase"/>
    <property type="match status" value="1"/>
</dbReference>
<evidence type="ECO:0000256" key="1">
    <source>
        <dbReference type="ARBA" id="ARBA00000073"/>
    </source>
</evidence>
<evidence type="ECO:0000256" key="5">
    <source>
        <dbReference type="RuleBase" id="RU362028"/>
    </source>
</evidence>
<evidence type="ECO:0000256" key="3">
    <source>
        <dbReference type="PIRSR" id="PIRSR606225-1"/>
    </source>
</evidence>
<comment type="catalytic activity">
    <reaction evidence="1 5">
        <text>a uridine in RNA = a pseudouridine in RNA</text>
        <dbReference type="Rhea" id="RHEA:48348"/>
        <dbReference type="Rhea" id="RHEA-COMP:12068"/>
        <dbReference type="Rhea" id="RHEA-COMP:12069"/>
        <dbReference type="ChEBI" id="CHEBI:65314"/>
        <dbReference type="ChEBI" id="CHEBI:65315"/>
    </reaction>
</comment>
<reference evidence="7 8" key="1">
    <citation type="journal article" date="2015" name="Genome Announc.">
        <title>Draft Genome Sequence of Clostridium tyrobutyricum Strain DIVETGP, Isolated from Cow's Milk for Grana Padano Production.</title>
        <authorList>
            <person name="Soggiu A."/>
            <person name="Piras C."/>
            <person name="Gaiarsa S."/>
            <person name="Sassera D."/>
            <person name="Roncada P."/>
            <person name="Bendixen E."/>
            <person name="Brasca M."/>
            <person name="Bonizzi L."/>
        </authorList>
    </citation>
    <scope>NUCLEOTIDE SEQUENCE [LARGE SCALE GENOMIC DNA]</scope>
    <source>
        <strain evidence="7 8">DIVETGP</strain>
    </source>
</reference>
<evidence type="ECO:0000313" key="8">
    <source>
        <dbReference type="Proteomes" id="UP000019482"/>
    </source>
</evidence>
<evidence type="ECO:0000313" key="7">
    <source>
        <dbReference type="EMBL" id="CDL92586.1"/>
    </source>
</evidence>
<dbReference type="PANTHER" id="PTHR21600">
    <property type="entry name" value="MITOCHONDRIAL RNA PSEUDOURIDINE SYNTHASE"/>
    <property type="match status" value="1"/>
</dbReference>
<evidence type="ECO:0000259" key="6">
    <source>
        <dbReference type="Pfam" id="PF00849"/>
    </source>
</evidence>
<proteinExistence type="inferred from homology"/>
<keyword evidence="8" id="KW-1185">Reference proteome</keyword>
<dbReference type="PANTHER" id="PTHR21600:SF44">
    <property type="entry name" value="RIBOSOMAL LARGE SUBUNIT PSEUDOURIDINE SYNTHASE D"/>
    <property type="match status" value="1"/>
</dbReference>
<dbReference type="InterPro" id="IPR050188">
    <property type="entry name" value="RluA_PseudoU_synthase"/>
</dbReference>
<dbReference type="GO" id="GO:0140098">
    <property type="term" value="F:catalytic activity, acting on RNA"/>
    <property type="evidence" value="ECO:0007669"/>
    <property type="project" value="UniProtKB-ARBA"/>
</dbReference>
<dbReference type="CDD" id="cd02869">
    <property type="entry name" value="PseudoU_synth_RluA_like"/>
    <property type="match status" value="1"/>
</dbReference>
<dbReference type="InterPro" id="IPR020103">
    <property type="entry name" value="PsdUridine_synth_cat_dom_sf"/>
</dbReference>
<dbReference type="GO" id="GO:0003723">
    <property type="term" value="F:RNA binding"/>
    <property type="evidence" value="ECO:0007669"/>
    <property type="project" value="UniProtKB-KW"/>
</dbReference>
<protein>
    <recommendedName>
        <fullName evidence="5">Pseudouridine synthase</fullName>
        <ecNumber evidence="5">5.4.99.-</ecNumber>
    </recommendedName>
</protein>
<dbReference type="Proteomes" id="UP000019482">
    <property type="component" value="Unassembled WGS sequence"/>
</dbReference>
<comment type="function">
    <text evidence="5">Responsible for synthesis of pseudouridine from uracil.</text>
</comment>
<organism evidence="7 8">
    <name type="scientific">Clostridium tyrobutyricum DIVETGP</name>
    <dbReference type="NCBI Taxonomy" id="1408889"/>
    <lineage>
        <taxon>Bacteria</taxon>
        <taxon>Bacillati</taxon>
        <taxon>Bacillota</taxon>
        <taxon>Clostridia</taxon>
        <taxon>Eubacteriales</taxon>
        <taxon>Clostridiaceae</taxon>
        <taxon>Clostridium</taxon>
    </lineage>
</organism>
<dbReference type="GeneID" id="29418607"/>
<dbReference type="InterPro" id="IPR006225">
    <property type="entry name" value="PsdUridine_synth_RluC/D"/>
</dbReference>
<gene>
    <name evidence="7" type="ORF">CTDIVETGP_2656</name>
</gene>
<sequence>MEHKNKLLFNIKEDEQGLKLREYLRRNQRLSGRLIKSAALDGRIEVNNKRAKLNYVIKSKDLVSVDICKKETQNIDPEKMDLDVAYEDDDIIVVNKRPGMVVHPTKCYQSGTLANGLIYHFRQNGEQCIVRLVSRLDMDTSGLVIVGKNQFSHMALARDMKGEDFEKSYIAVVHNTMIDTKGVIDLPIYKPERMGIKRIIDERGQKSITHYSVLKSLRLGDVVKLTLETGRTHQIRVHLSNIGYPIYGDTLYCEEDDSKYITRQALHAYRLRFPHPRTGNILEIETELPKDMQELIEEIS</sequence>
<dbReference type="AlphaFoldDB" id="W6N7T6"/>
<dbReference type="Pfam" id="PF00849">
    <property type="entry name" value="PseudoU_synth_2"/>
    <property type="match status" value="1"/>
</dbReference>
<dbReference type="GO" id="GO:0000455">
    <property type="term" value="P:enzyme-directed rRNA pseudouridine synthesis"/>
    <property type="evidence" value="ECO:0007669"/>
    <property type="project" value="TreeGrafter"/>
</dbReference>
<dbReference type="OrthoDB" id="9807829at2"/>
<keyword evidence="4" id="KW-0694">RNA-binding</keyword>
<feature type="active site" evidence="3">
    <location>
        <position position="137"/>
    </location>
</feature>
<feature type="domain" description="Pseudouridine synthase RsuA/RluA-like" evidence="6">
    <location>
        <begin position="90"/>
        <end position="240"/>
    </location>
</feature>
<comment type="similarity">
    <text evidence="2 5">Belongs to the pseudouridine synthase RluA family.</text>
</comment>
<dbReference type="NCBIfam" id="TIGR00005">
    <property type="entry name" value="rluA_subfam"/>
    <property type="match status" value="1"/>
</dbReference>
<dbReference type="SUPFAM" id="SSF55174">
    <property type="entry name" value="Alpha-L RNA-binding motif"/>
    <property type="match status" value="1"/>
</dbReference>
<dbReference type="Gene3D" id="3.30.2350.10">
    <property type="entry name" value="Pseudouridine synthase"/>
    <property type="match status" value="1"/>
</dbReference>
<dbReference type="InterPro" id="IPR006145">
    <property type="entry name" value="PsdUridine_synth_RsuA/RluA"/>
</dbReference>
<dbReference type="CDD" id="cd00165">
    <property type="entry name" value="S4"/>
    <property type="match status" value="1"/>
</dbReference>
<dbReference type="EC" id="5.4.99.-" evidence="5"/>
<dbReference type="EMBL" id="CBXI010000043">
    <property type="protein sequence ID" value="CDL92586.1"/>
    <property type="molecule type" value="Genomic_DNA"/>
</dbReference>
<keyword evidence="5" id="KW-0413">Isomerase</keyword>